<comment type="caution">
    <text evidence="2">The sequence shown here is derived from an EMBL/GenBank/DDBJ whole genome shotgun (WGS) entry which is preliminary data.</text>
</comment>
<gene>
    <name evidence="2" type="ORF">K8I29_19145</name>
</gene>
<evidence type="ECO:0000313" key="3">
    <source>
        <dbReference type="Proteomes" id="UP000705867"/>
    </source>
</evidence>
<keyword evidence="1" id="KW-0812">Transmembrane</keyword>
<organism evidence="2 3">
    <name type="scientific">Candidatus Nitrobium versatile</name>
    <dbReference type="NCBI Taxonomy" id="2884831"/>
    <lineage>
        <taxon>Bacteria</taxon>
        <taxon>Pseudomonadati</taxon>
        <taxon>Nitrospirota</taxon>
        <taxon>Nitrospiria</taxon>
        <taxon>Nitrospirales</taxon>
        <taxon>Nitrospiraceae</taxon>
        <taxon>Candidatus Nitrobium</taxon>
    </lineage>
</organism>
<evidence type="ECO:0000256" key="1">
    <source>
        <dbReference type="SAM" id="Phobius"/>
    </source>
</evidence>
<dbReference type="NCBIfam" id="NF008528">
    <property type="entry name" value="PRK11463.1-2"/>
    <property type="match status" value="1"/>
</dbReference>
<dbReference type="AlphaFoldDB" id="A0A953M3P7"/>
<feature type="transmembrane region" description="Helical" evidence="1">
    <location>
        <begin position="99"/>
        <end position="127"/>
    </location>
</feature>
<dbReference type="PANTHER" id="PTHR35335">
    <property type="entry name" value="UPF0716 PROTEIN FXSA"/>
    <property type="match status" value="1"/>
</dbReference>
<keyword evidence="1" id="KW-0472">Membrane</keyword>
<protein>
    <submittedName>
        <fullName evidence="2">FxsA family protein</fullName>
    </submittedName>
</protein>
<sequence length="153" mass="16944">MVVAATPFLLSGDIAPDFSYNVNMVFKLFLILAVVPFIELYLLIKIGSGIGALNTILLVLLTAVIGAFMVKAEGVRVIHRIRSDIREGRVPAEELIDGAMILVAGAFLLTPGFLTDLIGFLMVIPATRRVIKRGMKRYIKRYIKGRITSFHLR</sequence>
<dbReference type="EMBL" id="JAIOIV010000148">
    <property type="protein sequence ID" value="MBZ0158318.1"/>
    <property type="molecule type" value="Genomic_DNA"/>
</dbReference>
<dbReference type="InterPro" id="IPR007313">
    <property type="entry name" value="FxsA"/>
</dbReference>
<name>A0A953M3P7_9BACT</name>
<feature type="transmembrane region" description="Helical" evidence="1">
    <location>
        <begin position="51"/>
        <end position="70"/>
    </location>
</feature>
<accession>A0A953M3P7</accession>
<dbReference type="Proteomes" id="UP000705867">
    <property type="component" value="Unassembled WGS sequence"/>
</dbReference>
<proteinExistence type="predicted"/>
<dbReference type="PANTHER" id="PTHR35335:SF1">
    <property type="entry name" value="UPF0716 PROTEIN FXSA"/>
    <property type="match status" value="1"/>
</dbReference>
<reference evidence="2" key="2">
    <citation type="submission" date="2021-08" db="EMBL/GenBank/DDBJ databases">
        <authorList>
            <person name="Dalcin Martins P."/>
        </authorList>
    </citation>
    <scope>NUCLEOTIDE SEQUENCE</scope>
    <source>
        <strain evidence="2">MAG_39</strain>
    </source>
</reference>
<feature type="transmembrane region" description="Helical" evidence="1">
    <location>
        <begin position="24"/>
        <end position="44"/>
    </location>
</feature>
<dbReference type="Pfam" id="PF04186">
    <property type="entry name" value="FxsA"/>
    <property type="match status" value="1"/>
</dbReference>
<reference evidence="2" key="1">
    <citation type="journal article" date="2021" name="bioRxiv">
        <title>Unraveling nitrogen, sulfur and carbon metabolic pathways and microbial community transcriptional responses to substrate deprivation and toxicity stresses in a bioreactor mimicking anoxic brackish coastal sediment conditions.</title>
        <authorList>
            <person name="Martins P.D."/>
            <person name="Echeveste M.J."/>
            <person name="Arshad A."/>
            <person name="Kurth J."/>
            <person name="Ouboter H."/>
            <person name="Jetten M.S.M."/>
            <person name="Welte C.U."/>
        </authorList>
    </citation>
    <scope>NUCLEOTIDE SEQUENCE</scope>
    <source>
        <strain evidence="2">MAG_39</strain>
    </source>
</reference>
<keyword evidence="1" id="KW-1133">Transmembrane helix</keyword>
<evidence type="ECO:0000313" key="2">
    <source>
        <dbReference type="EMBL" id="MBZ0158318.1"/>
    </source>
</evidence>
<dbReference type="GO" id="GO:0016020">
    <property type="term" value="C:membrane"/>
    <property type="evidence" value="ECO:0007669"/>
    <property type="project" value="InterPro"/>
</dbReference>